<protein>
    <submittedName>
        <fullName evidence="1">Uncharacterized protein</fullName>
    </submittedName>
</protein>
<dbReference type="AlphaFoldDB" id="A0A2V0RA90"/>
<reference evidence="1" key="1">
    <citation type="submission" date="2017-04" db="EMBL/GenBank/DDBJ databases">
        <title>Unveiling RNA virosphere associated with marine microorganisms.</title>
        <authorList>
            <person name="Urayama S."/>
            <person name="Takaki Y."/>
            <person name="Nishi S."/>
            <person name="Yoshida Y."/>
            <person name="Deguchi S."/>
            <person name="Takai K."/>
            <person name="Nunoura T."/>
        </authorList>
    </citation>
    <scope>NUCLEOTIDE SEQUENCE</scope>
</reference>
<comment type="caution">
    <text evidence="1">The sequence shown here is derived from an EMBL/GenBank/DDBJ whole genome shotgun (WGS) entry which is preliminary data.</text>
</comment>
<name>A0A2V0RA90_9ZZZZ</name>
<dbReference type="EMBL" id="BDQA01000793">
    <property type="protein sequence ID" value="GBH22236.1"/>
    <property type="molecule type" value="Genomic_RNA"/>
</dbReference>
<evidence type="ECO:0000313" key="1">
    <source>
        <dbReference type="EMBL" id="GBH22236.1"/>
    </source>
</evidence>
<proteinExistence type="predicted"/>
<sequence>MSNHPLDREYNVRYGLHIDVNVLDIGPAMISLLHETELTFISLHRDVKLEGRSWEMAAALSIIGVETTASGTLEEVSDGVLAFGPVPGIDVKKTLSPNLLTYNELHSIVISR</sequence>
<organism evidence="1">
    <name type="scientific">viral metagenome</name>
    <dbReference type="NCBI Taxonomy" id="1070528"/>
    <lineage>
        <taxon>unclassified sequences</taxon>
        <taxon>metagenomes</taxon>
        <taxon>organismal metagenomes</taxon>
    </lineage>
</organism>
<accession>A0A2V0RA90</accession>